<feature type="region of interest" description="Disordered" evidence="11">
    <location>
        <begin position="1"/>
        <end position="21"/>
    </location>
</feature>
<comment type="function">
    <text evidence="10">Protein O-mannosyltransferase that catalyzes the transfer of a single mannose residue from a polyprenol phospho-mannosyl lipidic donor to the hydroxyl group of selected serine and threonine residues in acceptor proteins.</text>
</comment>
<feature type="domain" description="Protein O-mannosyl-transferase C-terminal four TM" evidence="13">
    <location>
        <begin position="345"/>
        <end position="524"/>
    </location>
</feature>
<feature type="transmembrane region" description="Helical" evidence="10">
    <location>
        <begin position="162"/>
        <end position="184"/>
    </location>
</feature>
<dbReference type="InterPro" id="IPR003342">
    <property type="entry name" value="ArnT-like_N"/>
</dbReference>
<organism evidence="14 15">
    <name type="scientific">Actinomadura sediminis</name>
    <dbReference type="NCBI Taxonomy" id="1038904"/>
    <lineage>
        <taxon>Bacteria</taxon>
        <taxon>Bacillati</taxon>
        <taxon>Actinomycetota</taxon>
        <taxon>Actinomycetes</taxon>
        <taxon>Streptosporangiales</taxon>
        <taxon>Thermomonosporaceae</taxon>
        <taxon>Actinomadura</taxon>
    </lineage>
</organism>
<evidence type="ECO:0000313" key="15">
    <source>
        <dbReference type="Proteomes" id="UP001596972"/>
    </source>
</evidence>
<evidence type="ECO:0000256" key="11">
    <source>
        <dbReference type="SAM" id="MobiDB-lite"/>
    </source>
</evidence>
<accession>A0ABW3EZL1</accession>
<dbReference type="InterPro" id="IPR027005">
    <property type="entry name" value="PMT-like"/>
</dbReference>
<dbReference type="Proteomes" id="UP001596972">
    <property type="component" value="Unassembled WGS sequence"/>
</dbReference>
<evidence type="ECO:0000256" key="7">
    <source>
        <dbReference type="ARBA" id="ARBA00022989"/>
    </source>
</evidence>
<evidence type="ECO:0000256" key="8">
    <source>
        <dbReference type="ARBA" id="ARBA00023136"/>
    </source>
</evidence>
<evidence type="ECO:0000256" key="6">
    <source>
        <dbReference type="ARBA" id="ARBA00022692"/>
    </source>
</evidence>
<reference evidence="15" key="1">
    <citation type="journal article" date="2019" name="Int. J. Syst. Evol. Microbiol.">
        <title>The Global Catalogue of Microorganisms (GCM) 10K type strain sequencing project: providing services to taxonomists for standard genome sequencing and annotation.</title>
        <authorList>
            <consortium name="The Broad Institute Genomics Platform"/>
            <consortium name="The Broad Institute Genome Sequencing Center for Infectious Disease"/>
            <person name="Wu L."/>
            <person name="Ma J."/>
        </authorList>
    </citation>
    <scope>NUCLEOTIDE SEQUENCE [LARGE SCALE GENOMIC DNA]</scope>
    <source>
        <strain evidence="15">JCM 31202</strain>
    </source>
</reference>
<keyword evidence="10" id="KW-1003">Cell membrane</keyword>
<comment type="caution">
    <text evidence="14">The sequence shown here is derived from an EMBL/GenBank/DDBJ whole genome shotgun (WGS) entry which is preliminary data.</text>
</comment>
<dbReference type="EMBL" id="JBHTJA010000182">
    <property type="protein sequence ID" value="MFD0905929.1"/>
    <property type="molecule type" value="Genomic_DNA"/>
</dbReference>
<evidence type="ECO:0000256" key="4">
    <source>
        <dbReference type="ARBA" id="ARBA00022676"/>
    </source>
</evidence>
<feature type="transmembrane region" description="Helical" evidence="10">
    <location>
        <begin position="138"/>
        <end position="156"/>
    </location>
</feature>
<dbReference type="RefSeq" id="WP_378307322.1">
    <property type="nucleotide sequence ID" value="NZ_JBHTJA010000182.1"/>
</dbReference>
<evidence type="ECO:0000256" key="10">
    <source>
        <dbReference type="RuleBase" id="RU367007"/>
    </source>
</evidence>
<dbReference type="PANTHER" id="PTHR10050:SF46">
    <property type="entry name" value="PROTEIN O-MANNOSYL-TRANSFERASE 2"/>
    <property type="match status" value="1"/>
</dbReference>
<feature type="transmembrane region" description="Helical" evidence="10">
    <location>
        <begin position="483"/>
        <end position="501"/>
    </location>
</feature>
<comment type="similarity">
    <text evidence="3 10">Belongs to the glycosyltransferase 39 family.</text>
</comment>
<evidence type="ECO:0000313" key="14">
    <source>
        <dbReference type="EMBL" id="MFD0905929.1"/>
    </source>
</evidence>
<feature type="compositionally biased region" description="Basic and acidic residues" evidence="11">
    <location>
        <begin position="9"/>
        <end position="18"/>
    </location>
</feature>
<keyword evidence="8 10" id="KW-0472">Membrane</keyword>
<dbReference type="InterPro" id="IPR032421">
    <property type="entry name" value="PMT_4TMC"/>
</dbReference>
<feature type="transmembrane region" description="Helical" evidence="10">
    <location>
        <begin position="407"/>
        <end position="423"/>
    </location>
</feature>
<evidence type="ECO:0000256" key="9">
    <source>
        <dbReference type="ARBA" id="ARBA00093617"/>
    </source>
</evidence>
<evidence type="ECO:0000259" key="13">
    <source>
        <dbReference type="Pfam" id="PF16192"/>
    </source>
</evidence>
<dbReference type="Pfam" id="PF02366">
    <property type="entry name" value="PMT"/>
    <property type="match status" value="1"/>
</dbReference>
<evidence type="ECO:0000256" key="3">
    <source>
        <dbReference type="ARBA" id="ARBA00007222"/>
    </source>
</evidence>
<feature type="transmembrane region" description="Helical" evidence="10">
    <location>
        <begin position="453"/>
        <end position="471"/>
    </location>
</feature>
<keyword evidence="7 10" id="KW-1133">Transmembrane helix</keyword>
<dbReference type="GO" id="GO:0016757">
    <property type="term" value="F:glycosyltransferase activity"/>
    <property type="evidence" value="ECO:0007669"/>
    <property type="project" value="UniProtKB-KW"/>
</dbReference>
<gene>
    <name evidence="14" type="ORF">ACFQ11_36535</name>
</gene>
<feature type="transmembrane region" description="Helical" evidence="10">
    <location>
        <begin position="191"/>
        <end position="209"/>
    </location>
</feature>
<evidence type="ECO:0000256" key="1">
    <source>
        <dbReference type="ARBA" id="ARBA00004127"/>
    </source>
</evidence>
<comment type="pathway">
    <text evidence="2 10">Protein modification; protein glycosylation.</text>
</comment>
<evidence type="ECO:0000259" key="12">
    <source>
        <dbReference type="Pfam" id="PF02366"/>
    </source>
</evidence>
<keyword evidence="15" id="KW-1185">Reference proteome</keyword>
<name>A0ABW3EZL1_9ACTN</name>
<feature type="domain" description="ArnT-like N-terminal" evidence="12">
    <location>
        <begin position="114"/>
        <end position="267"/>
    </location>
</feature>
<dbReference type="PANTHER" id="PTHR10050">
    <property type="entry name" value="DOLICHYL-PHOSPHATE-MANNOSE--PROTEIN MANNOSYLTRANSFERASE"/>
    <property type="match status" value="1"/>
</dbReference>
<keyword evidence="4 10" id="KW-0328">Glycosyltransferase</keyword>
<proteinExistence type="inferred from homology"/>
<evidence type="ECO:0000256" key="5">
    <source>
        <dbReference type="ARBA" id="ARBA00022679"/>
    </source>
</evidence>
<dbReference type="EC" id="2.4.1.-" evidence="10"/>
<comment type="subcellular location">
    <subcellularLocation>
        <location evidence="10">Cell membrane</location>
    </subcellularLocation>
    <subcellularLocation>
        <location evidence="1">Endomembrane system</location>
        <topology evidence="1">Multi-pass membrane protein</topology>
    </subcellularLocation>
</comment>
<feature type="transmembrane region" description="Helical" evidence="10">
    <location>
        <begin position="283"/>
        <end position="305"/>
    </location>
</feature>
<protein>
    <recommendedName>
        <fullName evidence="9 10">Polyprenol-phosphate-mannose--protein mannosyltransferase</fullName>
        <ecNumber evidence="10">2.4.1.-</ecNumber>
    </recommendedName>
</protein>
<evidence type="ECO:0000256" key="2">
    <source>
        <dbReference type="ARBA" id="ARBA00004922"/>
    </source>
</evidence>
<keyword evidence="5 10" id="KW-0808">Transferase</keyword>
<dbReference type="Pfam" id="PF16192">
    <property type="entry name" value="PMT_4TMC"/>
    <property type="match status" value="1"/>
</dbReference>
<sequence length="525" mass="57223">MTASAELDETGRADDEPRRSRHAVRLLPGRAALTGLPWDRIGPLLVSALAGALVFHRLGEPHALVWDETYYAKDAWSLLQFGVEHNWNADRQGHPADLHFLSGHPEAGLAGGGEWAAHPPLGKWFIAAGMALLGTGPFGFRAAAALAGVLTVLILARTARRMTGSTVLGCAAGLLVALDGSWLVSSRLAMLDVFLLLWLVAGFACLVVDRDRTRAALAGGAGRFLGRRWRFAAGLCFGLACATKWSAVYVVAFLWVLVILWDRKARKDAGAERPWRATAKLDVPLAFVQFWVVAGAVYLASWWGWFASGTGLQQAVFGRRVPGFQRDWAEYHPSGVWPSFLDPIRSLWHYHAMTLDFHAGVTEPNPAQSWPWEWPWLGHPAVMYRSASDGCGADPCAAEIAHVGTPAIWWAAIAALIAVAAFVRDWRAAAVVGGYLACWLPWFPNALDDRTMYSTYTLPMLPFAVLALVLLAQRLHAALPVTARVAGAVFVLVAAANLYHLHPILTAEPLPEPARQARLWLPGWS</sequence>
<keyword evidence="6 10" id="KW-0812">Transmembrane</keyword>
<feature type="transmembrane region" description="Helical" evidence="10">
    <location>
        <begin position="229"/>
        <end position="262"/>
    </location>
</feature>